<dbReference type="OrthoDB" id="5570653at2"/>
<dbReference type="SUPFAM" id="SSF143011">
    <property type="entry name" value="RelE-like"/>
    <property type="match status" value="1"/>
</dbReference>
<dbReference type="EMBL" id="FMSV02000533">
    <property type="protein sequence ID" value="SEH07516.1"/>
    <property type="molecule type" value="Genomic_DNA"/>
</dbReference>
<name>A0A1H6FEC8_9GAMM</name>
<dbReference type="InterPro" id="IPR035093">
    <property type="entry name" value="RelE/ParE_toxin_dom_sf"/>
</dbReference>
<keyword evidence="3" id="KW-1185">Reference proteome</keyword>
<evidence type="ECO:0000313" key="3">
    <source>
        <dbReference type="Proteomes" id="UP000236724"/>
    </source>
</evidence>
<protein>
    <submittedName>
        <fullName evidence="2">Uncharacterized protein</fullName>
    </submittedName>
</protein>
<dbReference type="AlphaFoldDB" id="A0A1H6FEC8"/>
<accession>A0A1H6FEC8</accession>
<evidence type="ECO:0000313" key="2">
    <source>
        <dbReference type="EMBL" id="SEH07516.1"/>
    </source>
</evidence>
<dbReference type="EMBL" id="FMSV02000435">
    <property type="protein sequence ID" value="SEH06126.1"/>
    <property type="molecule type" value="Genomic_DNA"/>
</dbReference>
<dbReference type="Proteomes" id="UP000236724">
    <property type="component" value="Unassembled WGS sequence"/>
</dbReference>
<dbReference type="Gene3D" id="3.30.2310.20">
    <property type="entry name" value="RelE-like"/>
    <property type="match status" value="1"/>
</dbReference>
<organism evidence="2 3">
    <name type="scientific">Candidatus Venteria ishoeyi</name>
    <dbReference type="NCBI Taxonomy" id="1899563"/>
    <lineage>
        <taxon>Bacteria</taxon>
        <taxon>Pseudomonadati</taxon>
        <taxon>Pseudomonadota</taxon>
        <taxon>Gammaproteobacteria</taxon>
        <taxon>Thiotrichales</taxon>
        <taxon>Thiotrichaceae</taxon>
        <taxon>Venteria</taxon>
    </lineage>
</organism>
<sequence>MSDYQITLCRSARKELEKLDAGILNRIFPKIEALADAPHPQGCLKIQGQQKL</sequence>
<gene>
    <name evidence="1" type="ORF">MBHS_01981</name>
    <name evidence="2" type="ORF">MBHS_03392</name>
</gene>
<dbReference type="RefSeq" id="WP_103919952.1">
    <property type="nucleotide sequence ID" value="NZ_FMSV02000435.1"/>
</dbReference>
<proteinExistence type="predicted"/>
<evidence type="ECO:0000313" key="1">
    <source>
        <dbReference type="EMBL" id="SEH06126.1"/>
    </source>
</evidence>
<reference evidence="2 3" key="1">
    <citation type="submission" date="2016-10" db="EMBL/GenBank/DDBJ databases">
        <authorList>
            <person name="de Groot N.N."/>
        </authorList>
    </citation>
    <scope>NUCLEOTIDE SEQUENCE [LARGE SCALE GENOMIC DNA]</scope>
    <source>
        <strain evidence="2">MBHS1</strain>
    </source>
</reference>